<gene>
    <name evidence="4" type="ORF">EDB81DRAFT_758868</name>
</gene>
<dbReference type="OrthoDB" id="4866377at2759"/>
<reference evidence="4" key="1">
    <citation type="journal article" date="2021" name="Nat. Commun.">
        <title>Genetic determinants of endophytism in the Arabidopsis root mycobiome.</title>
        <authorList>
            <person name="Mesny F."/>
            <person name="Miyauchi S."/>
            <person name="Thiergart T."/>
            <person name="Pickel B."/>
            <person name="Atanasova L."/>
            <person name="Karlsson M."/>
            <person name="Huettel B."/>
            <person name="Barry K.W."/>
            <person name="Haridas S."/>
            <person name="Chen C."/>
            <person name="Bauer D."/>
            <person name="Andreopoulos W."/>
            <person name="Pangilinan J."/>
            <person name="LaButti K."/>
            <person name="Riley R."/>
            <person name="Lipzen A."/>
            <person name="Clum A."/>
            <person name="Drula E."/>
            <person name="Henrissat B."/>
            <person name="Kohler A."/>
            <person name="Grigoriev I.V."/>
            <person name="Martin F.M."/>
            <person name="Hacquard S."/>
        </authorList>
    </citation>
    <scope>NUCLEOTIDE SEQUENCE</scope>
    <source>
        <strain evidence="4">MPI-CAGE-AT-0147</strain>
    </source>
</reference>
<keyword evidence="5" id="KW-1185">Reference proteome</keyword>
<evidence type="ECO:0000313" key="4">
    <source>
        <dbReference type="EMBL" id="KAH7148453.1"/>
    </source>
</evidence>
<organism evidence="4 5">
    <name type="scientific">Dactylonectria macrodidyma</name>
    <dbReference type="NCBI Taxonomy" id="307937"/>
    <lineage>
        <taxon>Eukaryota</taxon>
        <taxon>Fungi</taxon>
        <taxon>Dikarya</taxon>
        <taxon>Ascomycota</taxon>
        <taxon>Pezizomycotina</taxon>
        <taxon>Sordariomycetes</taxon>
        <taxon>Hypocreomycetidae</taxon>
        <taxon>Hypocreales</taxon>
        <taxon>Nectriaceae</taxon>
        <taxon>Dactylonectria</taxon>
    </lineage>
</organism>
<dbReference type="EMBL" id="JAGMUV010000007">
    <property type="protein sequence ID" value="KAH7148453.1"/>
    <property type="molecule type" value="Genomic_DNA"/>
</dbReference>
<protein>
    <recommendedName>
        <fullName evidence="6">Extracellular membrane protein CFEM domain-containing protein</fullName>
    </recommendedName>
</protein>
<evidence type="ECO:0000313" key="5">
    <source>
        <dbReference type="Proteomes" id="UP000738349"/>
    </source>
</evidence>
<feature type="compositionally biased region" description="Basic and acidic residues" evidence="1">
    <location>
        <begin position="325"/>
        <end position="339"/>
    </location>
</feature>
<keyword evidence="2" id="KW-0812">Transmembrane</keyword>
<feature type="region of interest" description="Disordered" evidence="1">
    <location>
        <begin position="245"/>
        <end position="264"/>
    </location>
</feature>
<evidence type="ECO:0000256" key="3">
    <source>
        <dbReference type="SAM" id="SignalP"/>
    </source>
</evidence>
<comment type="caution">
    <text evidence="4">The sequence shown here is derived from an EMBL/GenBank/DDBJ whole genome shotgun (WGS) entry which is preliminary data.</text>
</comment>
<keyword evidence="2" id="KW-1133">Transmembrane helix</keyword>
<feature type="region of interest" description="Disordered" evidence="1">
    <location>
        <begin position="314"/>
        <end position="388"/>
    </location>
</feature>
<accession>A0A9P9EZJ3</accession>
<feature type="compositionally biased region" description="Low complexity" evidence="1">
    <location>
        <begin position="124"/>
        <end position="162"/>
    </location>
</feature>
<sequence>MARLLPLFSTILLLLQSSVKAAETVTISAVLDDSGHECISKCLYYTIFTDIGAAMGCDDPYENNCYCATAAASASVADNWMDKCASSICGRGDLTLDLSSMQSIYASYCMGAGFTQPGATNWYNPAETTTESEPSATDSSSNSDSADAQASNTDDSSSVQTTTQMTIVTQTTEGGSGATKSMVTVHATSTLFVNPDGSPANLNIDDSGDNSAVKIGVGVAVPVVAILGGALAWWFWRRRRRNRNAAPGTQPFEEAGINNTSTTPPMALAPVVRKPVGSSTVSPVTAAVSPVSKTTELSGEGLKREIDGQEIHPFVTPTPPVALPGHHEVNGDVAWRPEMDGQSPRVEVSGEGRPPELHGQSQSPPPVYTQAAQDQAQRWELPDNQRSS</sequence>
<dbReference type="Proteomes" id="UP000738349">
    <property type="component" value="Unassembled WGS sequence"/>
</dbReference>
<name>A0A9P9EZJ3_9HYPO</name>
<evidence type="ECO:0000256" key="2">
    <source>
        <dbReference type="SAM" id="Phobius"/>
    </source>
</evidence>
<proteinExistence type="predicted"/>
<feature type="region of interest" description="Disordered" evidence="1">
    <location>
        <begin position="122"/>
        <end position="162"/>
    </location>
</feature>
<evidence type="ECO:0008006" key="6">
    <source>
        <dbReference type="Google" id="ProtNLM"/>
    </source>
</evidence>
<feature type="signal peptide" evidence="3">
    <location>
        <begin position="1"/>
        <end position="21"/>
    </location>
</feature>
<keyword evidence="3" id="KW-0732">Signal</keyword>
<keyword evidence="2" id="KW-0472">Membrane</keyword>
<evidence type="ECO:0000256" key="1">
    <source>
        <dbReference type="SAM" id="MobiDB-lite"/>
    </source>
</evidence>
<dbReference type="AlphaFoldDB" id="A0A9P9EZJ3"/>
<feature type="transmembrane region" description="Helical" evidence="2">
    <location>
        <begin position="215"/>
        <end position="236"/>
    </location>
</feature>
<feature type="chain" id="PRO_5040320001" description="Extracellular membrane protein CFEM domain-containing protein" evidence="3">
    <location>
        <begin position="22"/>
        <end position="388"/>
    </location>
</feature>